<proteinExistence type="predicted"/>
<dbReference type="AlphaFoldDB" id="A0AAW1UCR0"/>
<keyword evidence="2" id="KW-1185">Reference proteome</keyword>
<reference evidence="1 2" key="1">
    <citation type="submission" date="2023-03" db="EMBL/GenBank/DDBJ databases">
        <title>Genome insight into feeding habits of ladybird beetles.</title>
        <authorList>
            <person name="Li H.-S."/>
            <person name="Huang Y.-H."/>
            <person name="Pang H."/>
        </authorList>
    </citation>
    <scope>NUCLEOTIDE SEQUENCE [LARGE SCALE GENOMIC DNA]</scope>
    <source>
        <strain evidence="1">SYSU_2023b</strain>
        <tissue evidence="1">Whole body</tissue>
    </source>
</reference>
<name>A0AAW1UCR0_9CUCU</name>
<gene>
    <name evidence="1" type="ORF">WA026_016343</name>
</gene>
<sequence length="91" mass="10693">MKEPEQAKFLKSSEENTKLKFRSRNYAATWRLSWRRPQSNGGARLGYAPRDASDCRDLPTDTVLTLRQPMRCWSAHDTQRHLTTPVIKVFW</sequence>
<evidence type="ECO:0000313" key="1">
    <source>
        <dbReference type="EMBL" id="KAK9881457.1"/>
    </source>
</evidence>
<protein>
    <submittedName>
        <fullName evidence="1">Uncharacterized protein</fullName>
    </submittedName>
</protein>
<comment type="caution">
    <text evidence="1">The sequence shown here is derived from an EMBL/GenBank/DDBJ whole genome shotgun (WGS) entry which is preliminary data.</text>
</comment>
<organism evidence="1 2">
    <name type="scientific">Henosepilachna vigintioctopunctata</name>
    <dbReference type="NCBI Taxonomy" id="420089"/>
    <lineage>
        <taxon>Eukaryota</taxon>
        <taxon>Metazoa</taxon>
        <taxon>Ecdysozoa</taxon>
        <taxon>Arthropoda</taxon>
        <taxon>Hexapoda</taxon>
        <taxon>Insecta</taxon>
        <taxon>Pterygota</taxon>
        <taxon>Neoptera</taxon>
        <taxon>Endopterygota</taxon>
        <taxon>Coleoptera</taxon>
        <taxon>Polyphaga</taxon>
        <taxon>Cucujiformia</taxon>
        <taxon>Coccinelloidea</taxon>
        <taxon>Coccinellidae</taxon>
        <taxon>Epilachninae</taxon>
        <taxon>Epilachnini</taxon>
        <taxon>Henosepilachna</taxon>
    </lineage>
</organism>
<evidence type="ECO:0000313" key="2">
    <source>
        <dbReference type="Proteomes" id="UP001431783"/>
    </source>
</evidence>
<accession>A0AAW1UCR0</accession>
<dbReference type="Proteomes" id="UP001431783">
    <property type="component" value="Unassembled WGS sequence"/>
</dbReference>
<dbReference type="EMBL" id="JARQZJ010000069">
    <property type="protein sequence ID" value="KAK9881457.1"/>
    <property type="molecule type" value="Genomic_DNA"/>
</dbReference>